<proteinExistence type="predicted"/>
<protein>
    <submittedName>
        <fullName evidence="1">Uncharacterized protein</fullName>
    </submittedName>
</protein>
<organism evidence="1 2">
    <name type="scientific">Nephila pilipes</name>
    <name type="common">Giant wood spider</name>
    <name type="synonym">Nephila maculata</name>
    <dbReference type="NCBI Taxonomy" id="299642"/>
    <lineage>
        <taxon>Eukaryota</taxon>
        <taxon>Metazoa</taxon>
        <taxon>Ecdysozoa</taxon>
        <taxon>Arthropoda</taxon>
        <taxon>Chelicerata</taxon>
        <taxon>Arachnida</taxon>
        <taxon>Araneae</taxon>
        <taxon>Araneomorphae</taxon>
        <taxon>Entelegynae</taxon>
        <taxon>Araneoidea</taxon>
        <taxon>Nephilidae</taxon>
        <taxon>Nephila</taxon>
    </lineage>
</organism>
<dbReference type="OrthoDB" id="10382078at2759"/>
<gene>
    <name evidence="1" type="ORF">NPIL_101261</name>
</gene>
<comment type="caution">
    <text evidence="1">The sequence shown here is derived from an EMBL/GenBank/DDBJ whole genome shotgun (WGS) entry which is preliminary data.</text>
</comment>
<sequence length="133" mass="14657">MLTASGNSSSVKTSCMAKKLLSPQNKDELCARVPCCEIMGLPTRIPLGERNPPTNSLFSLKRVGGNLTRPRGHGQRYDYFWTIRFGGTATSFTYANLTSGEGRKVIFIIFASGIQFVATGFDFCFENQLIGYL</sequence>
<keyword evidence="2" id="KW-1185">Reference proteome</keyword>
<evidence type="ECO:0000313" key="2">
    <source>
        <dbReference type="Proteomes" id="UP000887013"/>
    </source>
</evidence>
<dbReference type="AlphaFoldDB" id="A0A8X6TN00"/>
<evidence type="ECO:0000313" key="1">
    <source>
        <dbReference type="EMBL" id="GFT28198.1"/>
    </source>
</evidence>
<name>A0A8X6TN00_NEPPI</name>
<reference evidence="1" key="1">
    <citation type="submission" date="2020-08" db="EMBL/GenBank/DDBJ databases">
        <title>Multicomponent nature underlies the extraordinary mechanical properties of spider dragline silk.</title>
        <authorList>
            <person name="Kono N."/>
            <person name="Nakamura H."/>
            <person name="Mori M."/>
            <person name="Yoshida Y."/>
            <person name="Ohtoshi R."/>
            <person name="Malay A.D."/>
            <person name="Moran D.A.P."/>
            <person name="Tomita M."/>
            <person name="Numata K."/>
            <person name="Arakawa K."/>
        </authorList>
    </citation>
    <scope>NUCLEOTIDE SEQUENCE</scope>
</reference>
<accession>A0A8X6TN00</accession>
<dbReference type="Proteomes" id="UP000887013">
    <property type="component" value="Unassembled WGS sequence"/>
</dbReference>
<dbReference type="EMBL" id="BMAW01060826">
    <property type="protein sequence ID" value="GFT28198.1"/>
    <property type="molecule type" value="Genomic_DNA"/>
</dbReference>